<name>A0A061QNU2_9CHLO</name>
<gene>
    <name evidence="1" type="ORF">TSPGSL018_29980</name>
</gene>
<feature type="non-terminal residue" evidence="1">
    <location>
        <position position="1"/>
    </location>
</feature>
<dbReference type="EMBL" id="GBEZ01027249">
    <property type="protein sequence ID" value="JAC60041.1"/>
    <property type="molecule type" value="Transcribed_RNA"/>
</dbReference>
<proteinExistence type="predicted"/>
<reference evidence="1" key="1">
    <citation type="submission" date="2014-05" db="EMBL/GenBank/DDBJ databases">
        <title>The transcriptome of the halophilic microalga Tetraselmis sp. GSL018 isolated from the Great Salt Lake, Utah.</title>
        <authorList>
            <person name="Jinkerson R.E."/>
            <person name="D'Adamo S."/>
            <person name="Posewitz M.C."/>
        </authorList>
    </citation>
    <scope>NUCLEOTIDE SEQUENCE</scope>
    <source>
        <strain evidence="1">GSL018</strain>
    </source>
</reference>
<sequence length="74" mass="8406">CGHPQGYPRSSEQACRRLPFSYFRINHEDMNNSEATLKNESGLSLWEDDDDEEWEDAGPSIPDDEAVDGVIHLL</sequence>
<accession>A0A061QNU2</accession>
<feature type="non-terminal residue" evidence="1">
    <location>
        <position position="74"/>
    </location>
</feature>
<organism evidence="1">
    <name type="scientific">Tetraselmis sp. GSL018</name>
    <dbReference type="NCBI Taxonomy" id="582737"/>
    <lineage>
        <taxon>Eukaryota</taxon>
        <taxon>Viridiplantae</taxon>
        <taxon>Chlorophyta</taxon>
        <taxon>core chlorophytes</taxon>
        <taxon>Chlorodendrophyceae</taxon>
        <taxon>Chlorodendrales</taxon>
        <taxon>Chlorodendraceae</taxon>
        <taxon>Tetraselmis</taxon>
    </lineage>
</organism>
<evidence type="ECO:0000313" key="1">
    <source>
        <dbReference type="EMBL" id="JAC60041.1"/>
    </source>
</evidence>
<protein>
    <submittedName>
        <fullName evidence="1">Uncharacterized protein</fullName>
    </submittedName>
</protein>
<dbReference type="AlphaFoldDB" id="A0A061QNU2"/>